<dbReference type="Proteomes" id="UP000190230">
    <property type="component" value="Unassembled WGS sequence"/>
</dbReference>
<sequence length="62" mass="6482">MALLLSVDIAAQAQSHKLPQPQMNEVSSTDLPPPPGLPIDFGISALIAAGLGLGIRHISKRK</sequence>
<dbReference type="RefSeq" id="WP_176132736.1">
    <property type="nucleotide sequence ID" value="NZ_FUYY01000002.1"/>
</dbReference>
<organism evidence="2 3">
    <name type="scientific">Salegentibacter holothuriorum</name>
    <dbReference type="NCBI Taxonomy" id="241145"/>
    <lineage>
        <taxon>Bacteria</taxon>
        <taxon>Pseudomonadati</taxon>
        <taxon>Bacteroidota</taxon>
        <taxon>Flavobacteriia</taxon>
        <taxon>Flavobacteriales</taxon>
        <taxon>Flavobacteriaceae</taxon>
        <taxon>Salegentibacter</taxon>
    </lineage>
</organism>
<gene>
    <name evidence="2" type="ORF">SAMN05660776_1591</name>
</gene>
<evidence type="ECO:0000313" key="2">
    <source>
        <dbReference type="EMBL" id="SKB52022.1"/>
    </source>
</evidence>
<reference evidence="3" key="1">
    <citation type="submission" date="2017-02" db="EMBL/GenBank/DDBJ databases">
        <authorList>
            <person name="Varghese N."/>
            <person name="Submissions S."/>
        </authorList>
    </citation>
    <scope>NUCLEOTIDE SEQUENCE [LARGE SCALE GENOMIC DNA]</scope>
    <source>
        <strain evidence="3">DSM 23405</strain>
    </source>
</reference>
<keyword evidence="1" id="KW-0472">Membrane</keyword>
<protein>
    <submittedName>
        <fullName evidence="2">Uncharacterized protein</fullName>
    </submittedName>
</protein>
<accession>A0A1T5BXD6</accession>
<dbReference type="InterPro" id="IPR058207">
    <property type="entry name" value="PID_CTERM"/>
</dbReference>
<proteinExistence type="predicted"/>
<name>A0A1T5BXD6_9FLAO</name>
<keyword evidence="1" id="KW-0812">Transmembrane</keyword>
<keyword evidence="3" id="KW-1185">Reference proteome</keyword>
<evidence type="ECO:0000256" key="1">
    <source>
        <dbReference type="SAM" id="Phobius"/>
    </source>
</evidence>
<keyword evidence="1" id="KW-1133">Transmembrane helix</keyword>
<dbReference type="EMBL" id="FUYY01000002">
    <property type="protein sequence ID" value="SKB52022.1"/>
    <property type="molecule type" value="Genomic_DNA"/>
</dbReference>
<evidence type="ECO:0000313" key="3">
    <source>
        <dbReference type="Proteomes" id="UP000190230"/>
    </source>
</evidence>
<feature type="transmembrane region" description="Helical" evidence="1">
    <location>
        <begin position="39"/>
        <end position="58"/>
    </location>
</feature>
<dbReference type="NCBIfam" id="NF046080">
    <property type="entry name" value="PID_CTERM"/>
    <property type="match status" value="1"/>
</dbReference>
<dbReference type="AlphaFoldDB" id="A0A1T5BXD6"/>